<gene>
    <name evidence="6" type="ORF">BLA3211_03701</name>
</gene>
<evidence type="ECO:0000313" key="6">
    <source>
        <dbReference type="EMBL" id="CAB3965996.1"/>
    </source>
</evidence>
<protein>
    <submittedName>
        <fullName evidence="6">TetR family regulatory protein</fullName>
    </submittedName>
</protein>
<dbReference type="GO" id="GO:0000976">
    <property type="term" value="F:transcription cis-regulatory region binding"/>
    <property type="evidence" value="ECO:0007669"/>
    <property type="project" value="TreeGrafter"/>
</dbReference>
<name>A0A6J5J304_9BURK</name>
<keyword evidence="1" id="KW-0805">Transcription regulation</keyword>
<sequence length="179" mass="20247">MRPKRMTRAESRELTRRDLLDAAALCIAEKGLAASSVEDIVARAGYTRGAFYANFRSKRELFVELLRVKHRNIQENLETLLQDAAVSSEAVQQQFALLYARCYSSSVDYVVWAEARLQAERDAYLREHVEAMCVERRDMIARFFDRGCKCRGTGAAASSADRALIVIAIMDGLRYLGRS</sequence>
<dbReference type="PANTHER" id="PTHR30055">
    <property type="entry name" value="HTH-TYPE TRANSCRIPTIONAL REGULATOR RUTR"/>
    <property type="match status" value="1"/>
</dbReference>
<evidence type="ECO:0000256" key="1">
    <source>
        <dbReference type="ARBA" id="ARBA00023015"/>
    </source>
</evidence>
<dbReference type="EMBL" id="CABWIL020000012">
    <property type="protein sequence ID" value="CAB3965996.1"/>
    <property type="molecule type" value="Genomic_DNA"/>
</dbReference>
<dbReference type="InterPro" id="IPR050109">
    <property type="entry name" value="HTH-type_TetR-like_transc_reg"/>
</dbReference>
<dbReference type="Pfam" id="PF00440">
    <property type="entry name" value="TetR_N"/>
    <property type="match status" value="1"/>
</dbReference>
<dbReference type="RefSeq" id="WP_175221984.1">
    <property type="nucleotide sequence ID" value="NZ_CABWIL020000012.1"/>
</dbReference>
<dbReference type="InterPro" id="IPR001647">
    <property type="entry name" value="HTH_TetR"/>
</dbReference>
<keyword evidence="2 4" id="KW-0238">DNA-binding</keyword>
<evidence type="ECO:0000256" key="4">
    <source>
        <dbReference type="PROSITE-ProRule" id="PRU00335"/>
    </source>
</evidence>
<dbReference type="PROSITE" id="PS50977">
    <property type="entry name" value="HTH_TETR_2"/>
    <property type="match status" value="1"/>
</dbReference>
<keyword evidence="3" id="KW-0804">Transcription</keyword>
<dbReference type="SUPFAM" id="SSF46689">
    <property type="entry name" value="Homeodomain-like"/>
    <property type="match status" value="1"/>
</dbReference>
<dbReference type="InterPro" id="IPR009057">
    <property type="entry name" value="Homeodomain-like_sf"/>
</dbReference>
<feature type="domain" description="HTH tetR-type" evidence="5">
    <location>
        <begin position="13"/>
        <end position="73"/>
    </location>
</feature>
<evidence type="ECO:0000256" key="2">
    <source>
        <dbReference type="ARBA" id="ARBA00023125"/>
    </source>
</evidence>
<dbReference type="Proteomes" id="UP000494301">
    <property type="component" value="Unassembled WGS sequence"/>
</dbReference>
<reference evidence="6 7" key="1">
    <citation type="submission" date="2020-04" db="EMBL/GenBank/DDBJ databases">
        <authorList>
            <person name="Depoorter E."/>
        </authorList>
    </citation>
    <scope>NUCLEOTIDE SEQUENCE [LARGE SCALE GENOMIC DNA]</scope>
    <source>
        <strain evidence="6 7">BCC0217</strain>
    </source>
</reference>
<feature type="DNA-binding region" description="H-T-H motif" evidence="4">
    <location>
        <begin position="36"/>
        <end position="55"/>
    </location>
</feature>
<dbReference type="GO" id="GO:0003700">
    <property type="term" value="F:DNA-binding transcription factor activity"/>
    <property type="evidence" value="ECO:0007669"/>
    <property type="project" value="TreeGrafter"/>
</dbReference>
<dbReference type="PANTHER" id="PTHR30055:SF234">
    <property type="entry name" value="HTH-TYPE TRANSCRIPTIONAL REGULATOR BETI"/>
    <property type="match status" value="1"/>
</dbReference>
<evidence type="ECO:0000259" key="5">
    <source>
        <dbReference type="PROSITE" id="PS50977"/>
    </source>
</evidence>
<organism evidence="6 7">
    <name type="scientific">Burkholderia aenigmatica</name>
    <dbReference type="NCBI Taxonomy" id="2015348"/>
    <lineage>
        <taxon>Bacteria</taxon>
        <taxon>Pseudomonadati</taxon>
        <taxon>Pseudomonadota</taxon>
        <taxon>Betaproteobacteria</taxon>
        <taxon>Burkholderiales</taxon>
        <taxon>Burkholderiaceae</taxon>
        <taxon>Burkholderia</taxon>
        <taxon>Burkholderia cepacia complex</taxon>
    </lineage>
</organism>
<dbReference type="PRINTS" id="PR00455">
    <property type="entry name" value="HTHTETR"/>
</dbReference>
<proteinExistence type="predicted"/>
<evidence type="ECO:0000313" key="7">
    <source>
        <dbReference type="Proteomes" id="UP000494301"/>
    </source>
</evidence>
<dbReference type="Gene3D" id="1.10.357.10">
    <property type="entry name" value="Tetracycline Repressor, domain 2"/>
    <property type="match status" value="1"/>
</dbReference>
<accession>A0A6J5J304</accession>
<evidence type="ECO:0000256" key="3">
    <source>
        <dbReference type="ARBA" id="ARBA00023163"/>
    </source>
</evidence>
<dbReference type="AlphaFoldDB" id="A0A6J5J304"/>